<evidence type="ECO:0000313" key="1">
    <source>
        <dbReference type="EMBL" id="KEQ19456.1"/>
    </source>
</evidence>
<dbReference type="Proteomes" id="UP000028073">
    <property type="component" value="Unassembled WGS sequence"/>
</dbReference>
<name>A0A081NLY3_9GAMM</name>
<dbReference type="STRING" id="1137799.GZ78_05835"/>
<dbReference type="EMBL" id="JOKH01000001">
    <property type="protein sequence ID" value="KEQ19456.1"/>
    <property type="molecule type" value="Genomic_DNA"/>
</dbReference>
<protein>
    <submittedName>
        <fullName evidence="1">Uncharacterized protein</fullName>
    </submittedName>
</protein>
<keyword evidence="2" id="KW-1185">Reference proteome</keyword>
<dbReference type="AlphaFoldDB" id="A0A081NLY3"/>
<gene>
    <name evidence="1" type="ORF">GZ78_05835</name>
</gene>
<evidence type="ECO:0000313" key="2">
    <source>
        <dbReference type="Proteomes" id="UP000028073"/>
    </source>
</evidence>
<organism evidence="1 2">
    <name type="scientific">Endozoicomonas numazuensis</name>
    <dbReference type="NCBI Taxonomy" id="1137799"/>
    <lineage>
        <taxon>Bacteria</taxon>
        <taxon>Pseudomonadati</taxon>
        <taxon>Pseudomonadota</taxon>
        <taxon>Gammaproteobacteria</taxon>
        <taxon>Oceanospirillales</taxon>
        <taxon>Endozoicomonadaceae</taxon>
        <taxon>Endozoicomonas</taxon>
    </lineage>
</organism>
<comment type="caution">
    <text evidence="1">The sequence shown here is derived from an EMBL/GenBank/DDBJ whole genome shotgun (WGS) entry which is preliminary data.</text>
</comment>
<reference evidence="1 2" key="1">
    <citation type="submission" date="2014-06" db="EMBL/GenBank/DDBJ databases">
        <title>Whole Genome Sequences of Three Symbiotic Endozoicomonas Bacteria.</title>
        <authorList>
            <person name="Neave M.J."/>
            <person name="Apprill A."/>
            <person name="Voolstra C.R."/>
        </authorList>
    </citation>
    <scope>NUCLEOTIDE SEQUENCE [LARGE SCALE GENOMIC DNA]</scope>
    <source>
        <strain evidence="1 2">DSM 25634</strain>
    </source>
</reference>
<proteinExistence type="predicted"/>
<accession>A0A081NLY3</accession>
<sequence length="121" mass="13610">MIGDYQNWNQRQTCWCCYDGGEQSKVRDEMIVKGKSKLARLLCSDLLSKVYLSENCDHLGDECCRLFTKKNTGSVVYQSEQEKLAGKVRSKLISTIEKVQIAAEKEPCKKVSVASKPAVLT</sequence>